<name>M3FWH2_LEPIR</name>
<dbReference type="BioCyc" id="LINT1001599:G11K9-1227-MONOMER"/>
<proteinExistence type="predicted"/>
<evidence type="ECO:0000313" key="2">
    <source>
        <dbReference type="EMBL" id="EMG11774.1"/>
    </source>
</evidence>
<dbReference type="InterPro" id="IPR000014">
    <property type="entry name" value="PAS"/>
</dbReference>
<sequence>MPDSLLSVFYSFFHPTQEGILALDTETETILYLNPALENILGYSSEELQGKSLDFILSSSTHPKETLTIKHNEPLRVYWQLKHKSGEDKLVNFTVNSTHFEGRGLLLFYFTDQSEIQQTELRLYYMQSILRTLRLLRQNLRYLTSESSIFQKLCDTLKENPHYFLVWAFFSRKESYKFWDKRG</sequence>
<comment type="caution">
    <text evidence="2">The sequence shown here is derived from an EMBL/GenBank/DDBJ whole genome shotgun (WGS) entry which is preliminary data.</text>
</comment>
<dbReference type="CDD" id="cd00130">
    <property type="entry name" value="PAS"/>
    <property type="match status" value="1"/>
</dbReference>
<accession>M3FWH2</accession>
<dbReference type="Gene3D" id="3.30.450.20">
    <property type="entry name" value="PAS domain"/>
    <property type="match status" value="1"/>
</dbReference>
<dbReference type="NCBIfam" id="TIGR00229">
    <property type="entry name" value="sensory_box"/>
    <property type="match status" value="1"/>
</dbReference>
<dbReference type="EMBL" id="AFME02000144">
    <property type="protein sequence ID" value="EMG11774.1"/>
    <property type="molecule type" value="Genomic_DNA"/>
</dbReference>
<dbReference type="InterPro" id="IPR035965">
    <property type="entry name" value="PAS-like_dom_sf"/>
</dbReference>
<dbReference type="SUPFAM" id="SSF55785">
    <property type="entry name" value="PYP-like sensor domain (PAS domain)"/>
    <property type="match status" value="1"/>
</dbReference>
<protein>
    <submittedName>
        <fullName evidence="2">PAS domain S-box protein</fullName>
    </submittedName>
</protein>
<evidence type="ECO:0000313" key="3">
    <source>
        <dbReference type="Proteomes" id="UP000011776"/>
    </source>
</evidence>
<evidence type="ECO:0000259" key="1">
    <source>
        <dbReference type="PROSITE" id="PS50112"/>
    </source>
</evidence>
<gene>
    <name evidence="2" type="ORF">LEP1GSC151_3784</name>
</gene>
<dbReference type="SMART" id="SM00091">
    <property type="entry name" value="PAS"/>
    <property type="match status" value="1"/>
</dbReference>
<dbReference type="PROSITE" id="PS50112">
    <property type="entry name" value="PAS"/>
    <property type="match status" value="1"/>
</dbReference>
<feature type="domain" description="PAS" evidence="1">
    <location>
        <begin position="13"/>
        <end position="65"/>
    </location>
</feature>
<dbReference type="Pfam" id="PF13426">
    <property type="entry name" value="PAS_9"/>
    <property type="match status" value="1"/>
</dbReference>
<organism evidence="2 3">
    <name type="scientific">Leptospira interrogans serovar Grippotyphosa str. LT2186</name>
    <dbReference type="NCBI Taxonomy" id="1001599"/>
    <lineage>
        <taxon>Bacteria</taxon>
        <taxon>Pseudomonadati</taxon>
        <taxon>Spirochaetota</taxon>
        <taxon>Spirochaetia</taxon>
        <taxon>Leptospirales</taxon>
        <taxon>Leptospiraceae</taxon>
        <taxon>Leptospira</taxon>
    </lineage>
</organism>
<dbReference type="Proteomes" id="UP000011776">
    <property type="component" value="Unassembled WGS sequence"/>
</dbReference>
<dbReference type="AlphaFoldDB" id="M3FWH2"/>
<reference evidence="2 3" key="1">
    <citation type="submission" date="2013-02" db="EMBL/GenBank/DDBJ databases">
        <authorList>
            <person name="Harkins D.M."/>
            <person name="Durkin A.S."/>
            <person name="Brinkac L.M."/>
            <person name="Haft D.H."/>
            <person name="Selengut J.D."/>
            <person name="Sanka R."/>
            <person name="DePew J."/>
            <person name="Purushe J."/>
            <person name="Tulsiani S.M."/>
            <person name="Graham G.C."/>
            <person name="Burns M.-A."/>
            <person name="Dohnt M.F."/>
            <person name="Smythe L.D."/>
            <person name="McKay D.B."/>
            <person name="Craig S.B."/>
            <person name="Vinetz J.M."/>
            <person name="Sutton G.G."/>
            <person name="Nierman W.C."/>
            <person name="Fouts D.E."/>
        </authorList>
    </citation>
    <scope>NUCLEOTIDE SEQUENCE [LARGE SCALE GENOMIC DNA]</scope>
    <source>
        <strain evidence="2 3">LT2186</strain>
    </source>
</reference>